<dbReference type="AlphaFoldDB" id="A0A0F0LDJ4"/>
<keyword evidence="5 7" id="KW-1133">Transmembrane helix</keyword>
<accession>A0A0F0LDJ4</accession>
<feature type="domain" description="ABC transmembrane type-1" evidence="8">
    <location>
        <begin position="95"/>
        <end position="287"/>
    </location>
</feature>
<feature type="transmembrane region" description="Helical" evidence="7">
    <location>
        <begin position="132"/>
        <end position="151"/>
    </location>
</feature>
<sequence>MTTTLDTTAVPSPHAFVPHRRGAGAVALGILRKVPTWLTIALLIVVTAYPLFWMFINSLKSNSDFLNNPSYTLPEIWRWDNYATAWETGNLGATISNSLIVTVPSLVFIVLLGTAAGYALEIMVFKGRASVLLLFLAGIMIPGQMIILPLFNAFSKMGISGSYLPMILIYIAGGLPLTVFMTATYFRAIPREIFEAATIDGASMLRSFFLIGLPMMKNAIFTVAIVQFFLIWNDLLIALVFGGKKSLNTIQVGLLNFSGEYGAINYGPLFAAICVTVFGILIMYLFLNQRIMKGLAAGAVKG</sequence>
<dbReference type="PANTHER" id="PTHR43744:SF12">
    <property type="entry name" value="ABC TRANSPORTER PERMEASE PROTEIN MG189-RELATED"/>
    <property type="match status" value="1"/>
</dbReference>
<evidence type="ECO:0000259" key="8">
    <source>
        <dbReference type="PROSITE" id="PS50928"/>
    </source>
</evidence>
<comment type="caution">
    <text evidence="9">The sequence shown here is derived from an EMBL/GenBank/DDBJ whole genome shotgun (WGS) entry which is preliminary data.</text>
</comment>
<dbReference type="PANTHER" id="PTHR43744">
    <property type="entry name" value="ABC TRANSPORTER PERMEASE PROTEIN MG189-RELATED-RELATED"/>
    <property type="match status" value="1"/>
</dbReference>
<dbReference type="Pfam" id="PF00528">
    <property type="entry name" value="BPD_transp_1"/>
    <property type="match status" value="1"/>
</dbReference>
<evidence type="ECO:0000256" key="2">
    <source>
        <dbReference type="ARBA" id="ARBA00022448"/>
    </source>
</evidence>
<dbReference type="SUPFAM" id="SSF161098">
    <property type="entry name" value="MetI-like"/>
    <property type="match status" value="1"/>
</dbReference>
<keyword evidence="4 7" id="KW-0812">Transmembrane</keyword>
<dbReference type="RefSeq" id="WP_052678993.1">
    <property type="nucleotide sequence ID" value="NZ_CAKKLT010000022.1"/>
</dbReference>
<keyword evidence="2 7" id="KW-0813">Transport</keyword>
<reference evidence="9 10" key="1">
    <citation type="submission" date="2015-02" db="EMBL/GenBank/DDBJ databases">
        <title>Draft genome sequences of ten Microbacterium spp. with emphasis on heavy metal contaminated environments.</title>
        <authorList>
            <person name="Corretto E."/>
        </authorList>
    </citation>
    <scope>NUCLEOTIDE SEQUENCE [LARGE SCALE GENOMIC DNA]</scope>
    <source>
        <strain evidence="9 10">BEL4b</strain>
    </source>
</reference>
<name>A0A0F0LDJ4_9MICO</name>
<feature type="transmembrane region" description="Helical" evidence="7">
    <location>
        <begin position="219"/>
        <end position="243"/>
    </location>
</feature>
<dbReference type="EMBL" id="JYIW01000023">
    <property type="protein sequence ID" value="KJL29636.1"/>
    <property type="molecule type" value="Genomic_DNA"/>
</dbReference>
<evidence type="ECO:0000256" key="3">
    <source>
        <dbReference type="ARBA" id="ARBA00022475"/>
    </source>
</evidence>
<proteinExistence type="inferred from homology"/>
<dbReference type="GO" id="GO:0005886">
    <property type="term" value="C:plasma membrane"/>
    <property type="evidence" value="ECO:0007669"/>
    <property type="project" value="UniProtKB-SubCell"/>
</dbReference>
<protein>
    <submittedName>
        <fullName evidence="9">Inner membrane ABC transporter permease protein YcjP</fullName>
    </submittedName>
</protein>
<evidence type="ECO:0000256" key="1">
    <source>
        <dbReference type="ARBA" id="ARBA00004651"/>
    </source>
</evidence>
<dbReference type="GO" id="GO:0055085">
    <property type="term" value="P:transmembrane transport"/>
    <property type="evidence" value="ECO:0007669"/>
    <property type="project" value="InterPro"/>
</dbReference>
<evidence type="ECO:0000256" key="6">
    <source>
        <dbReference type="ARBA" id="ARBA00023136"/>
    </source>
</evidence>
<dbReference type="Gene3D" id="1.10.3720.10">
    <property type="entry name" value="MetI-like"/>
    <property type="match status" value="1"/>
</dbReference>
<dbReference type="PROSITE" id="PS50928">
    <property type="entry name" value="ABC_TM1"/>
    <property type="match status" value="1"/>
</dbReference>
<gene>
    <name evidence="9" type="primary">ycjP_4</name>
    <name evidence="9" type="ORF">RS83_01657</name>
</gene>
<evidence type="ECO:0000313" key="9">
    <source>
        <dbReference type="EMBL" id="KJL29636.1"/>
    </source>
</evidence>
<dbReference type="OrthoDB" id="61122at2"/>
<keyword evidence="6 7" id="KW-0472">Membrane</keyword>
<dbReference type="Proteomes" id="UP000033640">
    <property type="component" value="Unassembled WGS sequence"/>
</dbReference>
<dbReference type="InterPro" id="IPR000515">
    <property type="entry name" value="MetI-like"/>
</dbReference>
<dbReference type="InterPro" id="IPR035906">
    <property type="entry name" value="MetI-like_sf"/>
</dbReference>
<feature type="transmembrane region" description="Helical" evidence="7">
    <location>
        <begin position="99"/>
        <end position="120"/>
    </location>
</feature>
<dbReference type="PATRIC" id="fig|82380.11.peg.1693"/>
<feature type="transmembrane region" description="Helical" evidence="7">
    <location>
        <begin position="37"/>
        <end position="56"/>
    </location>
</feature>
<keyword evidence="3" id="KW-1003">Cell membrane</keyword>
<dbReference type="CDD" id="cd06261">
    <property type="entry name" value="TM_PBP2"/>
    <property type="match status" value="1"/>
</dbReference>
<evidence type="ECO:0000256" key="7">
    <source>
        <dbReference type="RuleBase" id="RU363032"/>
    </source>
</evidence>
<comment type="subcellular location">
    <subcellularLocation>
        <location evidence="1 7">Cell membrane</location>
        <topology evidence="1 7">Multi-pass membrane protein</topology>
    </subcellularLocation>
</comment>
<evidence type="ECO:0000256" key="5">
    <source>
        <dbReference type="ARBA" id="ARBA00022989"/>
    </source>
</evidence>
<organism evidence="9 10">
    <name type="scientific">Microbacterium oxydans</name>
    <dbReference type="NCBI Taxonomy" id="82380"/>
    <lineage>
        <taxon>Bacteria</taxon>
        <taxon>Bacillati</taxon>
        <taxon>Actinomycetota</taxon>
        <taxon>Actinomycetes</taxon>
        <taxon>Micrococcales</taxon>
        <taxon>Microbacteriaceae</taxon>
        <taxon>Microbacterium</taxon>
    </lineage>
</organism>
<feature type="transmembrane region" description="Helical" evidence="7">
    <location>
        <begin position="163"/>
        <end position="186"/>
    </location>
</feature>
<evidence type="ECO:0000256" key="4">
    <source>
        <dbReference type="ARBA" id="ARBA00022692"/>
    </source>
</evidence>
<comment type="similarity">
    <text evidence="7">Belongs to the binding-protein-dependent transport system permease family.</text>
</comment>
<feature type="transmembrane region" description="Helical" evidence="7">
    <location>
        <begin position="263"/>
        <end position="287"/>
    </location>
</feature>
<evidence type="ECO:0000313" key="10">
    <source>
        <dbReference type="Proteomes" id="UP000033640"/>
    </source>
</evidence>